<evidence type="ECO:0000313" key="1">
    <source>
        <dbReference type="EMBL" id="KAB1083551.1"/>
    </source>
</evidence>
<dbReference type="Proteomes" id="UP000386575">
    <property type="component" value="Unassembled WGS sequence"/>
</dbReference>
<name>A0A6A1TJ49_NEOGA</name>
<accession>A0A6A1TJ49</accession>
<organism evidence="1 2">
    <name type="scientific">Neorhizobium galegae</name>
    <name type="common">Rhizobium galegae</name>
    <dbReference type="NCBI Taxonomy" id="399"/>
    <lineage>
        <taxon>Bacteria</taxon>
        <taxon>Pseudomonadati</taxon>
        <taxon>Pseudomonadota</taxon>
        <taxon>Alphaproteobacteria</taxon>
        <taxon>Hyphomicrobiales</taxon>
        <taxon>Rhizobiaceae</taxon>
        <taxon>Rhizobium/Agrobacterium group</taxon>
        <taxon>Neorhizobium</taxon>
    </lineage>
</organism>
<proteinExistence type="predicted"/>
<dbReference type="RefSeq" id="WP_151046812.1">
    <property type="nucleotide sequence ID" value="NZ_VZUL01000003.1"/>
</dbReference>
<sequence length="74" mass="8337">MDKDLGQHIGWSSRVCDNAHDFCRLHDIFRIGRTPVQSMFAFEIEVKSAFPRFMSRLGTVLASPYAVAEAAGNY</sequence>
<gene>
    <name evidence="1" type="ORF">F4V91_29100</name>
</gene>
<protein>
    <submittedName>
        <fullName evidence="1">Uncharacterized protein</fullName>
    </submittedName>
</protein>
<reference evidence="1 2" key="1">
    <citation type="submission" date="2019-09" db="EMBL/GenBank/DDBJ databases">
        <title>Genome sequencing of Ng87 strain.</title>
        <authorList>
            <person name="Karasev E.S."/>
            <person name="Andronov E."/>
        </authorList>
    </citation>
    <scope>NUCLEOTIDE SEQUENCE [LARGE SCALE GENOMIC DNA]</scope>
    <source>
        <strain evidence="1 2">Ng87</strain>
    </source>
</reference>
<comment type="caution">
    <text evidence="1">The sequence shown here is derived from an EMBL/GenBank/DDBJ whole genome shotgun (WGS) entry which is preliminary data.</text>
</comment>
<evidence type="ECO:0000313" key="2">
    <source>
        <dbReference type="Proteomes" id="UP000386575"/>
    </source>
</evidence>
<dbReference type="AlphaFoldDB" id="A0A6A1TJ49"/>
<dbReference type="EMBL" id="VZUL01000003">
    <property type="protein sequence ID" value="KAB1083551.1"/>
    <property type="molecule type" value="Genomic_DNA"/>
</dbReference>